<dbReference type="Pfam" id="PF05593">
    <property type="entry name" value="RHS_repeat"/>
    <property type="match status" value="1"/>
</dbReference>
<organism evidence="1 2">
    <name type="scientific">Arthrobacter gallicola</name>
    <dbReference type="NCBI Taxonomy" id="2762225"/>
    <lineage>
        <taxon>Bacteria</taxon>
        <taxon>Bacillati</taxon>
        <taxon>Actinomycetota</taxon>
        <taxon>Actinomycetes</taxon>
        <taxon>Micrococcales</taxon>
        <taxon>Micrococcaceae</taxon>
        <taxon>Arthrobacter</taxon>
    </lineage>
</organism>
<name>A0ABR8UN96_9MICC</name>
<proteinExistence type="predicted"/>
<keyword evidence="2" id="KW-1185">Reference proteome</keyword>
<dbReference type="NCBIfam" id="TIGR01643">
    <property type="entry name" value="YD_repeat_2x"/>
    <property type="match status" value="2"/>
</dbReference>
<evidence type="ECO:0000313" key="2">
    <source>
        <dbReference type="Proteomes" id="UP000609874"/>
    </source>
</evidence>
<sequence length="152" mass="16885">MELLDGEGGLYDDCGRPWKTVDPLGAVTELVYDVDQRVVARILPTGDTESFGYDACGWLVLRRSPGSGSGVARYGYDKAGRLSFSQDSWYGTRRFKYNAVGELVETLNGVGRRTRFEYDSRGRLVRITDPLGGGHQNLPATKLSARRARRGY</sequence>
<dbReference type="EMBL" id="JACSQD010000001">
    <property type="protein sequence ID" value="MBD7993842.1"/>
    <property type="molecule type" value="Genomic_DNA"/>
</dbReference>
<evidence type="ECO:0000313" key="1">
    <source>
        <dbReference type="EMBL" id="MBD7993842.1"/>
    </source>
</evidence>
<dbReference type="InterPro" id="IPR031325">
    <property type="entry name" value="RHS_repeat"/>
</dbReference>
<dbReference type="PANTHER" id="PTHR32305">
    <property type="match status" value="1"/>
</dbReference>
<dbReference type="InterPro" id="IPR006530">
    <property type="entry name" value="YD"/>
</dbReference>
<reference evidence="1 2" key="1">
    <citation type="submission" date="2020-08" db="EMBL/GenBank/DDBJ databases">
        <title>A Genomic Blueprint of the Chicken Gut Microbiome.</title>
        <authorList>
            <person name="Gilroy R."/>
            <person name="Ravi A."/>
            <person name="Getino M."/>
            <person name="Pursley I."/>
            <person name="Horton D.L."/>
            <person name="Alikhan N.-F."/>
            <person name="Baker D."/>
            <person name="Gharbi K."/>
            <person name="Hall N."/>
            <person name="Watson M."/>
            <person name="Adriaenssens E.M."/>
            <person name="Foster-Nyarko E."/>
            <person name="Jarju S."/>
            <person name="Secka A."/>
            <person name="Antonio M."/>
            <person name="Oren A."/>
            <person name="Chaudhuri R."/>
            <person name="La Ragione R.M."/>
            <person name="Hildebrand F."/>
            <person name="Pallen M.J."/>
        </authorList>
    </citation>
    <scope>NUCLEOTIDE SEQUENCE [LARGE SCALE GENOMIC DNA]</scope>
    <source>
        <strain evidence="1 2">Sa2CUA1</strain>
    </source>
</reference>
<comment type="caution">
    <text evidence="1">The sequence shown here is derived from an EMBL/GenBank/DDBJ whole genome shotgun (WGS) entry which is preliminary data.</text>
</comment>
<dbReference type="InterPro" id="IPR050708">
    <property type="entry name" value="T6SS_VgrG/RHS"/>
</dbReference>
<dbReference type="Proteomes" id="UP000609874">
    <property type="component" value="Unassembled WGS sequence"/>
</dbReference>
<gene>
    <name evidence="1" type="ORF">H9639_00795</name>
</gene>
<dbReference type="PANTHER" id="PTHR32305:SF15">
    <property type="entry name" value="PROTEIN RHSA-RELATED"/>
    <property type="match status" value="1"/>
</dbReference>
<dbReference type="Gene3D" id="2.180.10.10">
    <property type="entry name" value="RHS repeat-associated core"/>
    <property type="match status" value="1"/>
</dbReference>
<evidence type="ECO:0008006" key="3">
    <source>
        <dbReference type="Google" id="ProtNLM"/>
    </source>
</evidence>
<accession>A0ABR8UN96</accession>
<dbReference type="RefSeq" id="WP_191806257.1">
    <property type="nucleotide sequence ID" value="NZ_JACSQD010000001.1"/>
</dbReference>
<protein>
    <recommendedName>
        <fullName evidence="3">RHS repeat protein</fullName>
    </recommendedName>
</protein>